<organism evidence="1 2">
    <name type="scientific">Methylorubrum thiocyanatum</name>
    <dbReference type="NCBI Taxonomy" id="47958"/>
    <lineage>
        <taxon>Bacteria</taxon>
        <taxon>Pseudomonadati</taxon>
        <taxon>Pseudomonadota</taxon>
        <taxon>Alphaproteobacteria</taxon>
        <taxon>Hyphomicrobiales</taxon>
        <taxon>Methylobacteriaceae</taxon>
        <taxon>Methylorubrum</taxon>
    </lineage>
</organism>
<reference evidence="1 2" key="1">
    <citation type="submission" date="2020-08" db="EMBL/GenBank/DDBJ databases">
        <title>Genomic Encyclopedia of Type Strains, Phase IV (KMG-IV): sequencing the most valuable type-strain genomes for metagenomic binning, comparative biology and taxonomic classification.</title>
        <authorList>
            <person name="Goeker M."/>
        </authorList>
    </citation>
    <scope>NUCLEOTIDE SEQUENCE [LARGE SCALE GENOMIC DNA]</scope>
    <source>
        <strain evidence="1 2">DSM 11490</strain>
    </source>
</reference>
<accession>A0AA40S767</accession>
<gene>
    <name evidence="1" type="ORF">HNR51_004896</name>
</gene>
<dbReference type="AlphaFoldDB" id="A0AA40S767"/>
<dbReference type="RefSeq" id="WP_182556614.1">
    <property type="nucleotide sequence ID" value="NZ_BPRF01000013.1"/>
</dbReference>
<keyword evidence="2" id="KW-1185">Reference proteome</keyword>
<protein>
    <submittedName>
        <fullName evidence="1">Uncharacterized protein</fullName>
    </submittedName>
</protein>
<evidence type="ECO:0000313" key="2">
    <source>
        <dbReference type="Proteomes" id="UP000543554"/>
    </source>
</evidence>
<evidence type="ECO:0000313" key="1">
    <source>
        <dbReference type="EMBL" id="MBA8915786.1"/>
    </source>
</evidence>
<dbReference type="EMBL" id="JACJIB010000010">
    <property type="protein sequence ID" value="MBA8915786.1"/>
    <property type="molecule type" value="Genomic_DNA"/>
</dbReference>
<proteinExistence type="predicted"/>
<comment type="caution">
    <text evidence="1">The sequence shown here is derived from an EMBL/GenBank/DDBJ whole genome shotgun (WGS) entry which is preliminary data.</text>
</comment>
<sequence>MKYNELTFTSDPDGRRVVGVLLSNRAETAWLYVEDYANVLKAYPHAVWGVVNNGTGRSYVRVKVPGRARRNLTVARLIAGDFSRTAVQFKDGNSFNLRNTNLMHVPGGGKCRKRLKGRAALRISSEMARV</sequence>
<dbReference type="Proteomes" id="UP000543554">
    <property type="component" value="Unassembled WGS sequence"/>
</dbReference>
<name>A0AA40S767_9HYPH</name>